<keyword evidence="4 5" id="KW-0648">Protein biosynthesis</keyword>
<dbReference type="InterPro" id="IPR045237">
    <property type="entry name" value="COPS7/eIF3m"/>
</dbReference>
<gene>
    <name evidence="8" type="ORF">AAL_01247</name>
</gene>
<dbReference type="GO" id="GO:0003743">
    <property type="term" value="F:translation initiation factor activity"/>
    <property type="evidence" value="ECO:0007669"/>
    <property type="project" value="UniProtKB-UniRule"/>
</dbReference>
<comment type="function">
    <text evidence="5">Component of the eukaryotic translation initiation factor 3 (eIF-3) complex, which is involved in protein synthesis of a specialized repertoire of mRNAs and, together with other initiation factors, stimulates binding of mRNA and methionyl-tRNAi to the 40S ribosome. The eIF-3 complex specifically targets and initiates translation of a subset of mRNAs involved in cell proliferation.</text>
</comment>
<feature type="compositionally biased region" description="Polar residues" evidence="6">
    <location>
        <begin position="411"/>
        <end position="423"/>
    </location>
</feature>
<sequence>MPAAKSSEQPQLLFVDGTFEELAREMAEYLKAEDTAQLLDKEKVSKEDVIAKLVAASPGLSTVPEKEYTAASNLLIHLVLQSADPKKHLQTLCANLAKVPVNSSVHGPGLSLNALTTIFNLLPQEDVIRARIFLEIVKFLKAHGLFDTLRPYLERLNGWLESWDASEEIERLIYENVAEAAYEANEESISYEFVLKALRTFDADEKDEITSEEAQRLSLRAVRMAIVSNTLCLFQDLRAIPSVQALSDSHAVYSQLLDIFAEQDLEDFNDFNEEHEGWIDQQKLDYQKLHRKMRLLTFASLAAATPSREIEYASIAKALQIPQEDVEMWAIDVIRAGLVEGKLSQQRRKFLVHKVTYRVFGQKQYQELSTRVDHWRATLQNVLGVLKQEQVNARSQKEREIQDLERKLNSVGVSSGNQGNRRQAQGRERTDNDD</sequence>
<dbReference type="STRING" id="1081109.A0A166VL55"/>
<dbReference type="OrthoDB" id="10267031at2759"/>
<dbReference type="PROSITE" id="PS50250">
    <property type="entry name" value="PCI"/>
    <property type="match status" value="1"/>
</dbReference>
<dbReference type="InterPro" id="IPR027528">
    <property type="entry name" value="eIF3m"/>
</dbReference>
<evidence type="ECO:0000256" key="2">
    <source>
        <dbReference type="ARBA" id="ARBA00022490"/>
    </source>
</evidence>
<name>A0A166VL55_9HYPO</name>
<comment type="similarity">
    <text evidence="5">Belongs to the eIF-3 subunit M family.</text>
</comment>
<keyword evidence="9" id="KW-1185">Reference proteome</keyword>
<evidence type="ECO:0000256" key="6">
    <source>
        <dbReference type="SAM" id="MobiDB-lite"/>
    </source>
</evidence>
<dbReference type="SMART" id="SM00088">
    <property type="entry name" value="PINT"/>
    <property type="match status" value="1"/>
</dbReference>
<dbReference type="HAMAP" id="MF_03012">
    <property type="entry name" value="eIF3m"/>
    <property type="match status" value="1"/>
</dbReference>
<dbReference type="Proteomes" id="UP000078544">
    <property type="component" value="Unassembled WGS sequence"/>
</dbReference>
<dbReference type="InterPro" id="IPR040750">
    <property type="entry name" value="eIF3m_C_helix"/>
</dbReference>
<feature type="region of interest" description="Disordered" evidence="6">
    <location>
        <begin position="405"/>
        <end position="434"/>
    </location>
</feature>
<proteinExistence type="inferred from homology"/>
<organism evidence="8 9">
    <name type="scientific">Moelleriella libera RCEF 2490</name>
    <dbReference type="NCBI Taxonomy" id="1081109"/>
    <lineage>
        <taxon>Eukaryota</taxon>
        <taxon>Fungi</taxon>
        <taxon>Dikarya</taxon>
        <taxon>Ascomycota</taxon>
        <taxon>Pezizomycotina</taxon>
        <taxon>Sordariomycetes</taxon>
        <taxon>Hypocreomycetidae</taxon>
        <taxon>Hypocreales</taxon>
        <taxon>Clavicipitaceae</taxon>
        <taxon>Moelleriella</taxon>
    </lineage>
</organism>
<evidence type="ECO:0000313" key="9">
    <source>
        <dbReference type="Proteomes" id="UP000078544"/>
    </source>
</evidence>
<accession>A0A166VL55</accession>
<dbReference type="PANTHER" id="PTHR15350:SF2">
    <property type="entry name" value="EUKARYOTIC TRANSLATION INITIATION FACTOR 3 SUBUNIT M"/>
    <property type="match status" value="1"/>
</dbReference>
<evidence type="ECO:0000259" key="7">
    <source>
        <dbReference type="PROSITE" id="PS50250"/>
    </source>
</evidence>
<dbReference type="Pfam" id="PF18005">
    <property type="entry name" value="eIF3m_C_helix"/>
    <property type="match status" value="1"/>
</dbReference>
<protein>
    <recommendedName>
        <fullName evidence="5">Eukaryotic translation initiation factor 3 subunit M</fullName>
        <shortName evidence="5">eIF3m</shortName>
    </recommendedName>
</protein>
<evidence type="ECO:0000313" key="8">
    <source>
        <dbReference type="EMBL" id="OAA33782.1"/>
    </source>
</evidence>
<evidence type="ECO:0000256" key="3">
    <source>
        <dbReference type="ARBA" id="ARBA00022540"/>
    </source>
</evidence>
<dbReference type="GO" id="GO:0033290">
    <property type="term" value="C:eukaryotic 48S preinitiation complex"/>
    <property type="evidence" value="ECO:0007669"/>
    <property type="project" value="UniProtKB-UniRule"/>
</dbReference>
<dbReference type="AlphaFoldDB" id="A0A166VL55"/>
<comment type="subcellular location">
    <subcellularLocation>
        <location evidence="5">Cytoplasm</location>
    </subcellularLocation>
</comment>
<comment type="caution">
    <text evidence="8">The sequence shown here is derived from an EMBL/GenBank/DDBJ whole genome shotgun (WGS) entry which is preliminary data.</text>
</comment>
<dbReference type="InterPro" id="IPR000717">
    <property type="entry name" value="PCI_dom"/>
</dbReference>
<feature type="compositionally biased region" description="Basic and acidic residues" evidence="6">
    <location>
        <begin position="425"/>
        <end position="434"/>
    </location>
</feature>
<dbReference type="PANTHER" id="PTHR15350">
    <property type="entry name" value="COP9 SIGNALOSOME COMPLEX SUBUNIT 7/DENDRITIC CELL PROTEIN GA17"/>
    <property type="match status" value="1"/>
</dbReference>
<dbReference type="Pfam" id="PF01399">
    <property type="entry name" value="PCI"/>
    <property type="match status" value="1"/>
</dbReference>
<feature type="domain" description="PCI" evidence="7">
    <location>
        <begin position="186"/>
        <end position="357"/>
    </location>
</feature>
<keyword evidence="3 5" id="KW-0396">Initiation factor</keyword>
<keyword evidence="2 5" id="KW-0963">Cytoplasm</keyword>
<comment type="similarity">
    <text evidence="1">Belongs to the CSN7/EIF3M family. CSN7 subfamily.</text>
</comment>
<dbReference type="GO" id="GO:0016282">
    <property type="term" value="C:eukaryotic 43S preinitiation complex"/>
    <property type="evidence" value="ECO:0007669"/>
    <property type="project" value="UniProtKB-UniRule"/>
</dbReference>
<comment type="subunit">
    <text evidence="5">Component of the eukaryotic translation initiation factor 3 (eIF-3) complex.</text>
</comment>
<dbReference type="EMBL" id="AZGY01000001">
    <property type="protein sequence ID" value="OAA33782.1"/>
    <property type="molecule type" value="Genomic_DNA"/>
</dbReference>
<evidence type="ECO:0000256" key="5">
    <source>
        <dbReference type="HAMAP-Rule" id="MF_03012"/>
    </source>
</evidence>
<evidence type="ECO:0000256" key="1">
    <source>
        <dbReference type="ARBA" id="ARBA00008482"/>
    </source>
</evidence>
<dbReference type="GO" id="GO:0001732">
    <property type="term" value="P:formation of cytoplasmic translation initiation complex"/>
    <property type="evidence" value="ECO:0007669"/>
    <property type="project" value="UniProtKB-UniRule"/>
</dbReference>
<evidence type="ECO:0000256" key="4">
    <source>
        <dbReference type="ARBA" id="ARBA00022917"/>
    </source>
</evidence>
<reference evidence="8 9" key="1">
    <citation type="journal article" date="2016" name="Genome Biol. Evol.">
        <title>Divergent and convergent evolution of fungal pathogenicity.</title>
        <authorList>
            <person name="Shang Y."/>
            <person name="Xiao G."/>
            <person name="Zheng P."/>
            <person name="Cen K."/>
            <person name="Zhan S."/>
            <person name="Wang C."/>
        </authorList>
    </citation>
    <scope>NUCLEOTIDE SEQUENCE [LARGE SCALE GENOMIC DNA]</scope>
    <source>
        <strain evidence="8 9">RCEF 2490</strain>
    </source>
</reference>
<dbReference type="GO" id="GO:0071541">
    <property type="term" value="C:eukaryotic translation initiation factor 3 complex, eIF3m"/>
    <property type="evidence" value="ECO:0007669"/>
    <property type="project" value="UniProtKB-UniRule"/>
</dbReference>